<evidence type="ECO:0000256" key="2">
    <source>
        <dbReference type="SAM" id="MobiDB-lite"/>
    </source>
</evidence>
<dbReference type="GeneID" id="25261949"/>
<comment type="caution">
    <text evidence="4">The sequence shown here is derived from an EMBL/GenBank/DDBJ whole genome shotgun (WGS) entry which is preliminary data.</text>
</comment>
<dbReference type="Pfam" id="PF04925">
    <property type="entry name" value="SHQ1"/>
    <property type="match status" value="1"/>
</dbReference>
<dbReference type="FunCoup" id="A0A066WPL3">
    <property type="interactions" value="543"/>
</dbReference>
<dbReference type="RefSeq" id="XP_013245404.1">
    <property type="nucleotide sequence ID" value="XM_013389950.1"/>
</dbReference>
<gene>
    <name evidence="4" type="ORF">K437DRAFT_187714</name>
</gene>
<evidence type="ECO:0000256" key="1">
    <source>
        <dbReference type="ARBA" id="ARBA00005607"/>
    </source>
</evidence>
<protein>
    <recommendedName>
        <fullName evidence="3">CS domain-containing protein</fullName>
    </recommendedName>
</protein>
<dbReference type="EMBL" id="JMSN01000009">
    <property type="protein sequence ID" value="KDN52565.1"/>
    <property type="molecule type" value="Genomic_DNA"/>
</dbReference>
<evidence type="ECO:0000313" key="4">
    <source>
        <dbReference type="EMBL" id="KDN52565.1"/>
    </source>
</evidence>
<dbReference type="STRING" id="1037660.A0A066WPL3"/>
<dbReference type="PROSITE" id="PS51203">
    <property type="entry name" value="CS"/>
    <property type="match status" value="1"/>
</dbReference>
<dbReference type="PANTHER" id="PTHR12967">
    <property type="entry name" value="PROTEIN SHQ1 HOMOLOG"/>
    <property type="match status" value="1"/>
</dbReference>
<sequence>MADDSPAGFVVPPYEISQDSDHVYLSVRVPSSSDSSIAAATVPRVVSEDRAFGFVMGDYYLPLFLPAPVQNEPKLEPPLSGSSSSLCWSVTLRKANKGEHFEGLEDLQPQILPPAAVEALASASDAAAASAAAGNIDGNSGHSNLKTKDSDGLRSLTCDMLKRALSKENESRFLQGQPGLMLSTDDDRADDGITTSHRAEDANPLTSTSHVTATGPRIGYGFRRAHHEPLDPQAVECSRAYGLKHADPSSVPLELREKGAWDDEENKWDEGWYLENYLDMEGEITAIVDYTVQLSNPSAQATDAAAKDGKATVADEDLEALCLLWTLLFAYAYDQRTNFEDPTIESGWTISALSRPLCWFASPVSPMALAASADPTMPSAPQRALFAAVIASFRRSLCFPLYRHWALSLRVYTDVHELLKAGPGAVIEALQATHVRLMQGATGQRDDPMLNIFARVWLEPLLALLQQGDTAKEVVGQLLALLRALDTSNMHPRTELFKDYVGGGKWDLTALDEAAKEDVASGQQGGYV</sequence>
<dbReference type="Gene3D" id="2.60.40.790">
    <property type="match status" value="1"/>
</dbReference>
<comment type="similarity">
    <text evidence="1">Belongs to the SHQ1 family.</text>
</comment>
<dbReference type="Proteomes" id="UP000027361">
    <property type="component" value="Unassembled WGS sequence"/>
</dbReference>
<dbReference type="InParanoid" id="A0A066WPL3"/>
<dbReference type="GO" id="GO:0005737">
    <property type="term" value="C:cytoplasm"/>
    <property type="evidence" value="ECO:0007669"/>
    <property type="project" value="TreeGrafter"/>
</dbReference>
<keyword evidence="5" id="KW-1185">Reference proteome</keyword>
<reference evidence="4 5" key="1">
    <citation type="submission" date="2014-05" db="EMBL/GenBank/DDBJ databases">
        <title>Draft genome sequence of a rare smut relative, Tilletiaria anomala UBC 951.</title>
        <authorList>
            <consortium name="DOE Joint Genome Institute"/>
            <person name="Toome M."/>
            <person name="Kuo A."/>
            <person name="Henrissat B."/>
            <person name="Lipzen A."/>
            <person name="Tritt A."/>
            <person name="Yoshinaga Y."/>
            <person name="Zane M."/>
            <person name="Barry K."/>
            <person name="Grigoriev I.V."/>
            <person name="Spatafora J.W."/>
            <person name="Aimea M.C."/>
        </authorList>
    </citation>
    <scope>NUCLEOTIDE SEQUENCE [LARGE SCALE GENOMIC DNA]</scope>
    <source>
        <strain evidence="4 5">UBC 951</strain>
    </source>
</reference>
<dbReference type="InterPro" id="IPR007052">
    <property type="entry name" value="CS_dom"/>
</dbReference>
<dbReference type="HOGENOM" id="CLU_539821_0_0_1"/>
<dbReference type="InterPro" id="IPR048696">
    <property type="entry name" value="SHQ1-like_CS"/>
</dbReference>
<dbReference type="Pfam" id="PF21413">
    <property type="entry name" value="SHQ1-like_CS"/>
    <property type="match status" value="1"/>
</dbReference>
<dbReference type="InterPro" id="IPR039742">
    <property type="entry name" value="Shq1"/>
</dbReference>
<proteinExistence type="inferred from homology"/>
<dbReference type="GO" id="GO:0005654">
    <property type="term" value="C:nucleoplasm"/>
    <property type="evidence" value="ECO:0007669"/>
    <property type="project" value="TreeGrafter"/>
</dbReference>
<evidence type="ECO:0000259" key="3">
    <source>
        <dbReference type="PROSITE" id="PS51203"/>
    </source>
</evidence>
<dbReference type="OMA" id="NENEFEH"/>
<feature type="region of interest" description="Disordered" evidence="2">
    <location>
        <begin position="194"/>
        <end position="213"/>
    </location>
</feature>
<organism evidence="4 5">
    <name type="scientific">Tilletiaria anomala (strain ATCC 24038 / CBS 436.72 / UBC 951)</name>
    <dbReference type="NCBI Taxonomy" id="1037660"/>
    <lineage>
        <taxon>Eukaryota</taxon>
        <taxon>Fungi</taxon>
        <taxon>Dikarya</taxon>
        <taxon>Basidiomycota</taxon>
        <taxon>Ustilaginomycotina</taxon>
        <taxon>Exobasidiomycetes</taxon>
        <taxon>Georgefischeriales</taxon>
        <taxon>Tilletiariaceae</taxon>
        <taxon>Tilletiaria</taxon>
    </lineage>
</organism>
<dbReference type="PANTHER" id="PTHR12967:SF0">
    <property type="entry name" value="PROTEIN SHQ1 HOMOLOG"/>
    <property type="match status" value="1"/>
</dbReference>
<dbReference type="GO" id="GO:0000493">
    <property type="term" value="P:box H/ACA snoRNP assembly"/>
    <property type="evidence" value="ECO:0007669"/>
    <property type="project" value="InterPro"/>
</dbReference>
<dbReference type="OrthoDB" id="73639at2759"/>
<accession>A0A066WPL3</accession>
<dbReference type="GO" id="GO:0051082">
    <property type="term" value="F:unfolded protein binding"/>
    <property type="evidence" value="ECO:0007669"/>
    <property type="project" value="TreeGrafter"/>
</dbReference>
<dbReference type="AlphaFoldDB" id="A0A066WPL3"/>
<evidence type="ECO:0000313" key="5">
    <source>
        <dbReference type="Proteomes" id="UP000027361"/>
    </source>
</evidence>
<dbReference type="InterPro" id="IPR008978">
    <property type="entry name" value="HSP20-like_chaperone"/>
</dbReference>
<feature type="domain" description="CS" evidence="3">
    <location>
        <begin position="9"/>
        <end position="105"/>
    </location>
</feature>
<name>A0A066WPL3_TILAU</name>
<dbReference type="InterPro" id="IPR007009">
    <property type="entry name" value="Shq1_C"/>
</dbReference>